<reference evidence="1 2" key="1">
    <citation type="submission" date="2018-10" db="EMBL/GenBank/DDBJ databases">
        <title>Isolation from soil.</title>
        <authorList>
            <person name="Hu J."/>
        </authorList>
    </citation>
    <scope>NUCLEOTIDE SEQUENCE [LARGE SCALE GENOMIC DNA]</scope>
    <source>
        <strain evidence="1 2">NEAU-Ht49</strain>
    </source>
</reference>
<accession>A0A3M2LYZ4</accession>
<evidence type="ECO:0000313" key="2">
    <source>
        <dbReference type="Proteomes" id="UP000282674"/>
    </source>
</evidence>
<feature type="non-terminal residue" evidence="1">
    <location>
        <position position="267"/>
    </location>
</feature>
<protein>
    <recommendedName>
        <fullName evidence="3">Transcriptional regulator</fullName>
    </recommendedName>
</protein>
<organism evidence="1 2">
    <name type="scientific">Actinomadura harenae</name>
    <dbReference type="NCBI Taxonomy" id="2483351"/>
    <lineage>
        <taxon>Bacteria</taxon>
        <taxon>Bacillati</taxon>
        <taxon>Actinomycetota</taxon>
        <taxon>Actinomycetes</taxon>
        <taxon>Streptosporangiales</taxon>
        <taxon>Thermomonosporaceae</taxon>
        <taxon>Actinomadura</taxon>
    </lineage>
</organism>
<evidence type="ECO:0000313" key="1">
    <source>
        <dbReference type="EMBL" id="RMI41295.1"/>
    </source>
</evidence>
<dbReference type="Proteomes" id="UP000282674">
    <property type="component" value="Unassembled WGS sequence"/>
</dbReference>
<comment type="caution">
    <text evidence="1">The sequence shown here is derived from an EMBL/GenBank/DDBJ whole genome shotgun (WGS) entry which is preliminary data.</text>
</comment>
<dbReference type="EMBL" id="RFFG01000044">
    <property type="protein sequence ID" value="RMI41295.1"/>
    <property type="molecule type" value="Genomic_DNA"/>
</dbReference>
<name>A0A3M2LYZ4_9ACTN</name>
<keyword evidence="2" id="KW-1185">Reference proteome</keyword>
<sequence length="267" mass="28616">MIVRMVPGERSPAVPSIPYDAADLANTRFAISPLGHLVHGVQGSACSGRSGLRQQWWRTARRHVPAGSERLVALLNADPSRLPAWSLPPAMDGVLEPTLDQELERLESLGPYETPGLMDAVRALFRACMADDWPDIRRRLRADLGHRTETMLSGGPTAVLRGLHPAMTWQDGRLVVTGTASGLRRHPGGSGLRLMPCAFGRDGLHPVMDAGDHPILIYSALPQEAPAPARGRDLLVVLLGAGRARALRALAGSPASTSELARRLGVS</sequence>
<proteinExistence type="predicted"/>
<evidence type="ECO:0008006" key="3">
    <source>
        <dbReference type="Google" id="ProtNLM"/>
    </source>
</evidence>
<gene>
    <name evidence="1" type="ORF">EBO15_23755</name>
</gene>
<dbReference type="AlphaFoldDB" id="A0A3M2LYZ4"/>